<feature type="domain" description="Polysaccharide biosynthesis protein CapD-like" evidence="3">
    <location>
        <begin position="291"/>
        <end position="581"/>
    </location>
</feature>
<dbReference type="SUPFAM" id="SSF51735">
    <property type="entry name" value="NAD(P)-binding Rossmann-fold domains"/>
    <property type="match status" value="2"/>
</dbReference>
<feature type="transmembrane region" description="Helical" evidence="2">
    <location>
        <begin position="52"/>
        <end position="74"/>
    </location>
</feature>
<sequence length="635" mass="71171">MENEKISTIYDNQKGLRIGLLIIADAIVLFLSYFFAYYLVYSFHIPFNEIRGIIGILIGAIGIKLLVFWFTQMYQTLWRYASIEELWQIIGSVVSANFITIVFFYIVSMRIPTTVLVLTFIFDLILIGGIRILYRSLRQMKSGSRGEKHLVLIVGAGEAGIKMLREINNSKKGLSVAAFIDDDPNKKGRMLNGVRVLGGRDKIKEAVESNGEFEEIIIAMPTAPKRDRIAIAEICHATGVPVKVLPTIEEILEFDISEQKLRDLQIEDLLDRDEVTLDKQAIGETLNNKTVLVTGGAGSIGSELCRQIIRFHPKELIILDINENALYYLELELGRYIKEILNPMGIHVTLTVRIASIREADIMKEIFLDLKPQIVFHAAAHKHVPLMERTPREAVKNNVFGTINVLNACLTAGVDRFVQISTDKAVNPTNVMGATKRICEKMVQVYNQENPTECVAVRFGNVLGSNGSVIPIFKDQIARGGPVTVTHQDITRFFMTIPEATQLVLQAASMAKGGEIFVLDMGEPEKITDLAEKMIRLSGYEPYTEIPIQFVGLRPGEKLYEELSYNLEAFDRTTFDSIFVEKPVCYDVGQIREAGTALWQAANGDADGPVIEGVRRMVPEFVTDFNQNKNGRKSI</sequence>
<evidence type="ECO:0000313" key="5">
    <source>
        <dbReference type="Proteomes" id="UP000199652"/>
    </source>
</evidence>
<dbReference type="InterPro" id="IPR003869">
    <property type="entry name" value="Polysac_CapD-like"/>
</dbReference>
<dbReference type="CDD" id="cd05237">
    <property type="entry name" value="UDP_invert_4-6DH_SDR_e"/>
    <property type="match status" value="1"/>
</dbReference>
<dbReference type="STRING" id="1528.SAMN04488579_11375"/>
<feature type="transmembrane region" description="Helical" evidence="2">
    <location>
        <begin position="113"/>
        <end position="134"/>
    </location>
</feature>
<evidence type="ECO:0000256" key="2">
    <source>
        <dbReference type="SAM" id="Phobius"/>
    </source>
</evidence>
<feature type="transmembrane region" description="Helical" evidence="2">
    <location>
        <begin position="20"/>
        <end position="40"/>
    </location>
</feature>
<dbReference type="PANTHER" id="PTHR43318:SF1">
    <property type="entry name" value="POLYSACCHARIDE BIOSYNTHESIS PROTEIN EPSC-RELATED"/>
    <property type="match status" value="1"/>
</dbReference>
<dbReference type="InterPro" id="IPR036291">
    <property type="entry name" value="NAD(P)-bd_dom_sf"/>
</dbReference>
<dbReference type="Gene3D" id="3.40.50.720">
    <property type="entry name" value="NAD(P)-binding Rossmann-like Domain"/>
    <property type="match status" value="2"/>
</dbReference>
<protein>
    <submittedName>
        <fullName evidence="4">NDP-sugar epimerase, includes UDP-GlcNAc-inverting 4,6-dehydratase FlaA1 and capsular polysaccharide biosynthesis protein EpsC</fullName>
    </submittedName>
</protein>
<dbReference type="Pfam" id="PF13727">
    <property type="entry name" value="CoA_binding_3"/>
    <property type="match status" value="1"/>
</dbReference>
<name>A0A1H3GDK4_EUBBA</name>
<reference evidence="5" key="1">
    <citation type="submission" date="2016-10" db="EMBL/GenBank/DDBJ databases">
        <authorList>
            <person name="Varghese N."/>
            <person name="Submissions S."/>
        </authorList>
    </citation>
    <scope>NUCLEOTIDE SEQUENCE [LARGE SCALE GENOMIC DNA]</scope>
    <source>
        <strain evidence="5">VPI 5359</strain>
    </source>
</reference>
<evidence type="ECO:0000256" key="1">
    <source>
        <dbReference type="ARBA" id="ARBA00007430"/>
    </source>
</evidence>
<keyword evidence="2" id="KW-0472">Membrane</keyword>
<dbReference type="RefSeq" id="WP_090245569.1">
    <property type="nucleotide sequence ID" value="NZ_FNOU01000013.1"/>
</dbReference>
<dbReference type="AlphaFoldDB" id="A0A1H3GDK4"/>
<dbReference type="EMBL" id="FNOU01000013">
    <property type="protein sequence ID" value="SDY01351.1"/>
    <property type="molecule type" value="Genomic_DNA"/>
</dbReference>
<dbReference type="InterPro" id="IPR051203">
    <property type="entry name" value="Polysaccharide_Synthase-Rel"/>
</dbReference>
<dbReference type="PANTHER" id="PTHR43318">
    <property type="entry name" value="UDP-N-ACETYLGLUCOSAMINE 4,6-DEHYDRATASE"/>
    <property type="match status" value="1"/>
</dbReference>
<gene>
    <name evidence="4" type="ORF">SAMN04488579_11375</name>
</gene>
<keyword evidence="5" id="KW-1185">Reference proteome</keyword>
<feature type="transmembrane region" description="Helical" evidence="2">
    <location>
        <begin position="86"/>
        <end position="107"/>
    </location>
</feature>
<dbReference type="Proteomes" id="UP000199652">
    <property type="component" value="Unassembled WGS sequence"/>
</dbReference>
<comment type="similarity">
    <text evidence="1">Belongs to the polysaccharide synthase family.</text>
</comment>
<dbReference type="OrthoDB" id="9803111at2"/>
<accession>A0A1H3GDK4</accession>
<organism evidence="4 5">
    <name type="scientific">Eubacterium barkeri</name>
    <name type="common">Clostridium barkeri</name>
    <dbReference type="NCBI Taxonomy" id="1528"/>
    <lineage>
        <taxon>Bacteria</taxon>
        <taxon>Bacillati</taxon>
        <taxon>Bacillota</taxon>
        <taxon>Clostridia</taxon>
        <taxon>Eubacteriales</taxon>
        <taxon>Eubacteriaceae</taxon>
        <taxon>Eubacterium</taxon>
    </lineage>
</organism>
<proteinExistence type="inferred from homology"/>
<keyword evidence="2" id="KW-0812">Transmembrane</keyword>
<dbReference type="Pfam" id="PF02719">
    <property type="entry name" value="Polysacc_synt_2"/>
    <property type="match status" value="1"/>
</dbReference>
<evidence type="ECO:0000259" key="3">
    <source>
        <dbReference type="Pfam" id="PF02719"/>
    </source>
</evidence>
<evidence type="ECO:0000313" key="4">
    <source>
        <dbReference type="EMBL" id="SDY01351.1"/>
    </source>
</evidence>
<keyword evidence="2" id="KW-1133">Transmembrane helix</keyword>